<dbReference type="InterPro" id="IPR006364">
    <property type="entry name" value="CobI/CbiL/CobIJ_dom"/>
</dbReference>
<evidence type="ECO:0000256" key="1">
    <source>
        <dbReference type="ARBA" id="ARBA00004953"/>
    </source>
</evidence>
<proteinExistence type="inferred from homology"/>
<dbReference type="InterPro" id="IPR014776">
    <property type="entry name" value="4pyrrole_Mease_sub2"/>
</dbReference>
<gene>
    <name evidence="9" type="ORF">KN1_21930</name>
</gene>
<keyword evidence="6" id="KW-0949">S-adenosyl-L-methionine</keyword>
<evidence type="ECO:0000256" key="4">
    <source>
        <dbReference type="ARBA" id="ARBA00022603"/>
    </source>
</evidence>
<dbReference type="RefSeq" id="WP_221287573.1">
    <property type="nucleotide sequence ID" value="NZ_AP024597.1"/>
</dbReference>
<keyword evidence="5" id="KW-0808">Transferase</keyword>
<organism evidence="9 10">
    <name type="scientific">Stygiolobus caldivivus</name>
    <dbReference type="NCBI Taxonomy" id="2824673"/>
    <lineage>
        <taxon>Archaea</taxon>
        <taxon>Thermoproteota</taxon>
        <taxon>Thermoprotei</taxon>
        <taxon>Sulfolobales</taxon>
        <taxon>Sulfolobaceae</taxon>
        <taxon>Stygiolobus</taxon>
    </lineage>
</organism>
<dbReference type="GeneID" id="66163924"/>
<evidence type="ECO:0000259" key="8">
    <source>
        <dbReference type="Pfam" id="PF00590"/>
    </source>
</evidence>
<evidence type="ECO:0000313" key="9">
    <source>
        <dbReference type="EMBL" id="BCU70896.1"/>
    </source>
</evidence>
<protein>
    <submittedName>
        <fullName evidence="9">Precorrin-2 C(20)-methyltransferase</fullName>
    </submittedName>
</protein>
<dbReference type="InterPro" id="IPR003043">
    <property type="entry name" value="Uropor_MeTrfase_CS"/>
</dbReference>
<dbReference type="Pfam" id="PF00590">
    <property type="entry name" value="TP_methylase"/>
    <property type="match status" value="1"/>
</dbReference>
<keyword evidence="3" id="KW-0169">Cobalamin biosynthesis</keyword>
<dbReference type="PROSITE" id="PS00839">
    <property type="entry name" value="SUMT_1"/>
    <property type="match status" value="1"/>
</dbReference>
<dbReference type="KEGG" id="csty:KN1_21930"/>
<evidence type="ECO:0000256" key="7">
    <source>
        <dbReference type="PIRNR" id="PIRNR036427"/>
    </source>
</evidence>
<evidence type="ECO:0000256" key="5">
    <source>
        <dbReference type="ARBA" id="ARBA00022679"/>
    </source>
</evidence>
<accession>A0A8D5U8W9</accession>
<feature type="domain" description="Tetrapyrrole methylase" evidence="8">
    <location>
        <begin position="5"/>
        <end position="204"/>
    </location>
</feature>
<evidence type="ECO:0000256" key="2">
    <source>
        <dbReference type="ARBA" id="ARBA00005879"/>
    </source>
</evidence>
<dbReference type="EMBL" id="AP024597">
    <property type="protein sequence ID" value="BCU70896.1"/>
    <property type="molecule type" value="Genomic_DNA"/>
</dbReference>
<dbReference type="AlphaFoldDB" id="A0A8D5U8W9"/>
<dbReference type="PANTHER" id="PTHR43467:SF2">
    <property type="entry name" value="COBALT-PRECORRIN-2 C(20)-METHYLTRANSFERASE"/>
    <property type="match status" value="1"/>
</dbReference>
<dbReference type="InterPro" id="IPR012382">
    <property type="entry name" value="CobI/CbiL"/>
</dbReference>
<dbReference type="Gene3D" id="3.40.1010.10">
    <property type="entry name" value="Cobalt-precorrin-4 Transmethylase, Domain 1"/>
    <property type="match status" value="1"/>
</dbReference>
<dbReference type="UniPathway" id="UPA00148"/>
<dbReference type="InterPro" id="IPR014777">
    <property type="entry name" value="4pyrrole_Mease_sub1"/>
</dbReference>
<name>A0A8D5U8W9_9CREN</name>
<comment type="pathway">
    <text evidence="1">Cofactor biosynthesis; adenosylcobalamin biosynthesis.</text>
</comment>
<evidence type="ECO:0000313" key="10">
    <source>
        <dbReference type="Proteomes" id="UP000825123"/>
    </source>
</evidence>
<dbReference type="PIRSF" id="PIRSF036427">
    <property type="entry name" value="Precrrn-2_mtase"/>
    <property type="match status" value="1"/>
</dbReference>
<keyword evidence="4" id="KW-0489">Methyltransferase</keyword>
<comment type="similarity">
    <text evidence="2 7">Belongs to the precorrin methyltransferase family.</text>
</comment>
<dbReference type="GO" id="GO:0030788">
    <property type="term" value="F:precorrin-2 C20-methyltransferase activity"/>
    <property type="evidence" value="ECO:0007669"/>
    <property type="project" value="InterPro"/>
</dbReference>
<dbReference type="PANTHER" id="PTHR43467">
    <property type="entry name" value="COBALT-PRECORRIN-2 C(20)-METHYLTRANSFERASE"/>
    <property type="match status" value="1"/>
</dbReference>
<dbReference type="GO" id="GO:0009236">
    <property type="term" value="P:cobalamin biosynthetic process"/>
    <property type="evidence" value="ECO:0007669"/>
    <property type="project" value="UniProtKB-UniRule"/>
</dbReference>
<reference evidence="9 10" key="1">
    <citation type="submission" date="2021-04" db="EMBL/GenBank/DDBJ databases">
        <title>Complete genome sequence of Stygiolobus sp. KN-1.</title>
        <authorList>
            <person name="Nakamura K."/>
            <person name="Sakai H."/>
            <person name="Kurosawa N."/>
        </authorList>
    </citation>
    <scope>NUCLEOTIDE SEQUENCE [LARGE SCALE GENOMIC DNA]</scope>
    <source>
        <strain evidence="9 10">KN-1</strain>
    </source>
</reference>
<dbReference type="SUPFAM" id="SSF53790">
    <property type="entry name" value="Tetrapyrrole methylase"/>
    <property type="match status" value="1"/>
</dbReference>
<dbReference type="NCBIfam" id="NF004062">
    <property type="entry name" value="PRK05576.1-5"/>
    <property type="match status" value="1"/>
</dbReference>
<dbReference type="NCBIfam" id="TIGR01467">
    <property type="entry name" value="cobI_cbiL"/>
    <property type="match status" value="1"/>
</dbReference>
<keyword evidence="10" id="KW-1185">Reference proteome</keyword>
<dbReference type="Gene3D" id="3.30.950.10">
    <property type="entry name" value="Methyltransferase, Cobalt-precorrin-4 Transmethylase, Domain 2"/>
    <property type="match status" value="1"/>
</dbReference>
<dbReference type="GO" id="GO:0032259">
    <property type="term" value="P:methylation"/>
    <property type="evidence" value="ECO:0007669"/>
    <property type="project" value="UniProtKB-KW"/>
</dbReference>
<evidence type="ECO:0000256" key="6">
    <source>
        <dbReference type="ARBA" id="ARBA00022691"/>
    </source>
</evidence>
<dbReference type="InterPro" id="IPR000878">
    <property type="entry name" value="4pyrrol_Mease"/>
</dbReference>
<dbReference type="CDD" id="cd11645">
    <property type="entry name" value="Precorrin_2_C20_MT"/>
    <property type="match status" value="1"/>
</dbReference>
<sequence length="226" mass="24974">MTKELFVIGLGPGDPELLTVKATKLLRESKTVFVPYSTNTNRSLALNVISPYLSNTAKVVQLGFPMGKEVDQNSLKQLGEVICNNLEEGVNTFVTLGDPSLYSTYYRVSKFLNCVDKVELIPGISSITACACKSNLPLALGNEGIAVVPADRLDLVEQAKGKFDTIIIMKGNVNLDKVSESLKDEYKLIYARRCYLSGEKITPWDLSVYDKDYFSMLIGVKKREDG</sequence>
<dbReference type="Proteomes" id="UP000825123">
    <property type="component" value="Chromosome"/>
</dbReference>
<evidence type="ECO:0000256" key="3">
    <source>
        <dbReference type="ARBA" id="ARBA00022573"/>
    </source>
</evidence>
<dbReference type="InterPro" id="IPR035996">
    <property type="entry name" value="4pyrrol_Methylase_sf"/>
</dbReference>